<organism evidence="2 3">
    <name type="scientific">Paracoccus solventivorans</name>
    <dbReference type="NCBI Taxonomy" id="53463"/>
    <lineage>
        <taxon>Bacteria</taxon>
        <taxon>Pseudomonadati</taxon>
        <taxon>Pseudomonadota</taxon>
        <taxon>Alphaproteobacteria</taxon>
        <taxon>Rhodobacterales</taxon>
        <taxon>Paracoccaceae</taxon>
        <taxon>Paracoccus</taxon>
    </lineage>
</organism>
<evidence type="ECO:0000256" key="1">
    <source>
        <dbReference type="SAM" id="MobiDB-lite"/>
    </source>
</evidence>
<name>A0A832PP07_9RHOB</name>
<comment type="caution">
    <text evidence="2">The sequence shown here is derived from an EMBL/GenBank/DDBJ whole genome shotgun (WGS) entry which is preliminary data.</text>
</comment>
<reference evidence="2 3" key="1">
    <citation type="journal article" date="2020" name="Biotechnol. Biofuels">
        <title>New insights from the biogas microbiome by comprehensive genome-resolved metagenomics of nearly 1600 species originating from multiple anaerobic digesters.</title>
        <authorList>
            <person name="Campanaro S."/>
            <person name="Treu L."/>
            <person name="Rodriguez-R L.M."/>
            <person name="Kovalovszki A."/>
            <person name="Ziels R.M."/>
            <person name="Maus I."/>
            <person name="Zhu X."/>
            <person name="Kougias P.G."/>
            <person name="Basile A."/>
            <person name="Luo G."/>
            <person name="Schluter A."/>
            <person name="Konstantinidis K.T."/>
            <person name="Angelidaki I."/>
        </authorList>
    </citation>
    <scope>NUCLEOTIDE SEQUENCE [LARGE SCALE GENOMIC DNA]</scope>
    <source>
        <strain evidence="2">AS04akNAM_125</strain>
    </source>
</reference>
<sequence length="411" mass="42369">MSGPAAPAIPVARAAGPLYVVISYSQAVTPGEDEPTIFYVGSPADNLYTAHTFHVYRNWGTGIGANTAPGRGIMVDLPAPPSDFVGELWASSAGSNMVSYLTPGWYMDPIPDHNPVATSHLFVGYKPDGDNAGAPAWRGAGTIRRMAIYDRIPSAAERAQLADWVQSQGAPPITATLAASDAPDTARIIASVRWPAIIATLAATDAPDRARIRAAVPVRARLDAADAPDSAAIRATVGWPAIMARLAATDAPDTAAIRAGTGWPAISARLAARDAPDRAAMVVAVPIRGTLAAADAPDLARIIAGTGWPAIMARVAASDAPDRATIHAAAPIRARLAAADAPDSARLSLAVRIGAVIDAGDAPDMARIIMRLWSQSSRYAYPGDPQGGVVGPSARGGVLAPSTRSGTITRL</sequence>
<accession>A0A832PP07</accession>
<proteinExistence type="predicted"/>
<feature type="region of interest" description="Disordered" evidence="1">
    <location>
        <begin position="390"/>
        <end position="411"/>
    </location>
</feature>
<gene>
    <name evidence="2" type="ORF">GXX24_09770</name>
</gene>
<dbReference type="RefSeq" id="WP_303730443.1">
    <property type="nucleotide sequence ID" value="NZ_DULP01000145.1"/>
</dbReference>
<evidence type="ECO:0000313" key="3">
    <source>
        <dbReference type="Proteomes" id="UP000580830"/>
    </source>
</evidence>
<protein>
    <submittedName>
        <fullName evidence="2">Uncharacterized protein</fullName>
    </submittedName>
</protein>
<dbReference type="AlphaFoldDB" id="A0A832PP07"/>
<dbReference type="EMBL" id="DULP01000145">
    <property type="protein sequence ID" value="HHW34407.1"/>
    <property type="molecule type" value="Genomic_DNA"/>
</dbReference>
<feature type="compositionally biased region" description="Polar residues" evidence="1">
    <location>
        <begin position="402"/>
        <end position="411"/>
    </location>
</feature>
<dbReference type="Proteomes" id="UP000580830">
    <property type="component" value="Unassembled WGS sequence"/>
</dbReference>
<evidence type="ECO:0000313" key="2">
    <source>
        <dbReference type="EMBL" id="HHW34407.1"/>
    </source>
</evidence>